<dbReference type="OrthoDB" id="9809772at2"/>
<organism evidence="7 8">
    <name type="scientific">Azonexus fungiphilus</name>
    <dbReference type="NCBI Taxonomy" id="146940"/>
    <lineage>
        <taxon>Bacteria</taxon>
        <taxon>Pseudomonadati</taxon>
        <taxon>Pseudomonadota</taxon>
        <taxon>Betaproteobacteria</taxon>
        <taxon>Rhodocyclales</taxon>
        <taxon>Azonexaceae</taxon>
        <taxon>Azonexus</taxon>
    </lineage>
</organism>
<dbReference type="GO" id="GO:0003700">
    <property type="term" value="F:DNA-binding transcription factor activity"/>
    <property type="evidence" value="ECO:0007669"/>
    <property type="project" value="TreeGrafter"/>
</dbReference>
<dbReference type="Pfam" id="PF00440">
    <property type="entry name" value="TetR_N"/>
    <property type="match status" value="1"/>
</dbReference>
<dbReference type="Gene3D" id="1.10.357.10">
    <property type="entry name" value="Tetracycline Repressor, domain 2"/>
    <property type="match status" value="1"/>
</dbReference>
<accession>A0A495WLJ6</accession>
<evidence type="ECO:0000313" key="8">
    <source>
        <dbReference type="Proteomes" id="UP000270626"/>
    </source>
</evidence>
<keyword evidence="8" id="KW-1185">Reference proteome</keyword>
<keyword evidence="3" id="KW-0804">Transcription</keyword>
<evidence type="ECO:0000256" key="4">
    <source>
        <dbReference type="PROSITE-ProRule" id="PRU00335"/>
    </source>
</evidence>
<dbReference type="PANTHER" id="PTHR30055:SF234">
    <property type="entry name" value="HTH-TYPE TRANSCRIPTIONAL REGULATOR BETI"/>
    <property type="match status" value="1"/>
</dbReference>
<feature type="DNA-binding region" description="H-T-H motif" evidence="4">
    <location>
        <begin position="50"/>
        <end position="69"/>
    </location>
</feature>
<dbReference type="PRINTS" id="PR00455">
    <property type="entry name" value="HTHTETR"/>
</dbReference>
<dbReference type="Proteomes" id="UP000270626">
    <property type="component" value="Unassembled WGS sequence"/>
</dbReference>
<dbReference type="AlphaFoldDB" id="A0A495WLJ6"/>
<keyword evidence="2 4" id="KW-0238">DNA-binding</keyword>
<evidence type="ECO:0000256" key="3">
    <source>
        <dbReference type="ARBA" id="ARBA00023163"/>
    </source>
</evidence>
<dbReference type="InterPro" id="IPR001647">
    <property type="entry name" value="HTH_TetR"/>
</dbReference>
<evidence type="ECO:0000256" key="1">
    <source>
        <dbReference type="ARBA" id="ARBA00023015"/>
    </source>
</evidence>
<gene>
    <name evidence="7" type="ORF">DFR40_0508</name>
</gene>
<dbReference type="PANTHER" id="PTHR30055">
    <property type="entry name" value="HTH-TYPE TRANSCRIPTIONAL REGULATOR RUTR"/>
    <property type="match status" value="1"/>
</dbReference>
<dbReference type="InterPro" id="IPR050109">
    <property type="entry name" value="HTH-type_TetR-like_transc_reg"/>
</dbReference>
<dbReference type="GO" id="GO:0000976">
    <property type="term" value="F:transcription cis-regulatory region binding"/>
    <property type="evidence" value="ECO:0007669"/>
    <property type="project" value="TreeGrafter"/>
</dbReference>
<protein>
    <submittedName>
        <fullName evidence="7">TetR family transcriptional regulator</fullName>
    </submittedName>
</protein>
<feature type="domain" description="HTH tetR-type" evidence="6">
    <location>
        <begin position="27"/>
        <end position="87"/>
    </location>
</feature>
<evidence type="ECO:0000256" key="2">
    <source>
        <dbReference type="ARBA" id="ARBA00023125"/>
    </source>
</evidence>
<comment type="caution">
    <text evidence="7">The sequence shown here is derived from an EMBL/GenBank/DDBJ whole genome shotgun (WGS) entry which is preliminary data.</text>
</comment>
<dbReference type="PROSITE" id="PS50977">
    <property type="entry name" value="HTH_TETR_2"/>
    <property type="match status" value="1"/>
</dbReference>
<proteinExistence type="predicted"/>
<evidence type="ECO:0000256" key="5">
    <source>
        <dbReference type="SAM" id="MobiDB-lite"/>
    </source>
</evidence>
<feature type="region of interest" description="Disordered" evidence="5">
    <location>
        <begin position="1"/>
        <end position="26"/>
    </location>
</feature>
<evidence type="ECO:0000259" key="6">
    <source>
        <dbReference type="PROSITE" id="PS50977"/>
    </source>
</evidence>
<name>A0A495WLJ6_9RHOO</name>
<dbReference type="SUPFAM" id="SSF46689">
    <property type="entry name" value="Homeodomain-like"/>
    <property type="match status" value="1"/>
</dbReference>
<evidence type="ECO:0000313" key="7">
    <source>
        <dbReference type="EMBL" id="RKT61944.1"/>
    </source>
</evidence>
<sequence length="207" mass="23222">MENKAVKPQTGTGVVRSPGKAAPARSQLDPARWVDAAIDVLAKDGIAGLRVELLAKRCGVTKGSFYWHFKDRQALLDAVLERWREGRIRDIEKTTSVQPGQERQQLHYAIEVYGASRNRKGMSIELAVRDWARHDARAAAVVEAVDLYRLECTRRLFVSSGMDDAEARSRSLLLYGCVFGLSLMHFSRFETNPGDLKKRIAEHIVAD</sequence>
<reference evidence="7 8" key="1">
    <citation type="submission" date="2018-10" db="EMBL/GenBank/DDBJ databases">
        <title>Genomic Encyclopedia of Type Strains, Phase IV (KMG-IV): sequencing the most valuable type-strain genomes for metagenomic binning, comparative biology and taxonomic classification.</title>
        <authorList>
            <person name="Goeker M."/>
        </authorList>
    </citation>
    <scope>NUCLEOTIDE SEQUENCE [LARGE SCALE GENOMIC DNA]</scope>
    <source>
        <strain evidence="7 8">DSM 23841</strain>
    </source>
</reference>
<keyword evidence="1" id="KW-0805">Transcription regulation</keyword>
<dbReference type="RefSeq" id="WP_121456918.1">
    <property type="nucleotide sequence ID" value="NZ_JAANMQ010000010.1"/>
</dbReference>
<dbReference type="InterPro" id="IPR009057">
    <property type="entry name" value="Homeodomain-like_sf"/>
</dbReference>
<dbReference type="EMBL" id="RBXP01000005">
    <property type="protein sequence ID" value="RKT61944.1"/>
    <property type="molecule type" value="Genomic_DNA"/>
</dbReference>